<feature type="compositionally biased region" description="Polar residues" evidence="1">
    <location>
        <begin position="316"/>
        <end position="344"/>
    </location>
</feature>
<dbReference type="KEGG" id="som:SOMG_02250"/>
<dbReference type="RefSeq" id="XP_056035730.1">
    <property type="nucleotide sequence ID" value="XM_056181042.1"/>
</dbReference>
<reference evidence="2 3" key="1">
    <citation type="journal article" date="2023" name="G3 (Bethesda)">
        <title>A high-quality reference genome for the fission yeast Schizosaccharomyces osmophilus.</title>
        <authorList>
            <person name="Jia G.S."/>
            <person name="Zhang W.C."/>
            <person name="Liang Y."/>
            <person name="Liu X.H."/>
            <person name="Rhind N."/>
            <person name="Pidoux A."/>
            <person name="Brysch-Herzberg M."/>
            <person name="Du L.L."/>
        </authorList>
    </citation>
    <scope>NUCLEOTIDE SEQUENCE [LARGE SCALE GENOMIC DNA]</scope>
    <source>
        <strain evidence="2 3">CBS 15793</strain>
    </source>
</reference>
<feature type="compositionally biased region" description="Polar residues" evidence="1">
    <location>
        <begin position="384"/>
        <end position="402"/>
    </location>
</feature>
<gene>
    <name evidence="2" type="primary">mod5</name>
    <name evidence="2" type="ORF">SOMG_02250</name>
</gene>
<evidence type="ECO:0000256" key="1">
    <source>
        <dbReference type="SAM" id="MobiDB-lite"/>
    </source>
</evidence>
<dbReference type="AlphaFoldDB" id="A0AAE9WA26"/>
<organism evidence="2 3">
    <name type="scientific">Schizosaccharomyces osmophilus</name>
    <dbReference type="NCBI Taxonomy" id="2545709"/>
    <lineage>
        <taxon>Eukaryota</taxon>
        <taxon>Fungi</taxon>
        <taxon>Dikarya</taxon>
        <taxon>Ascomycota</taxon>
        <taxon>Taphrinomycotina</taxon>
        <taxon>Schizosaccharomycetes</taxon>
        <taxon>Schizosaccharomycetales</taxon>
        <taxon>Schizosaccharomycetaceae</taxon>
        <taxon>Schizosaccharomyces</taxon>
    </lineage>
</organism>
<feature type="compositionally biased region" description="Pro residues" evidence="1">
    <location>
        <begin position="297"/>
        <end position="306"/>
    </location>
</feature>
<feature type="region of interest" description="Disordered" evidence="1">
    <location>
        <begin position="376"/>
        <end position="497"/>
    </location>
</feature>
<dbReference type="EMBL" id="CP115611">
    <property type="protein sequence ID" value="WBW71487.1"/>
    <property type="molecule type" value="Genomic_DNA"/>
</dbReference>
<evidence type="ECO:0000313" key="3">
    <source>
        <dbReference type="Proteomes" id="UP001212411"/>
    </source>
</evidence>
<proteinExistence type="predicted"/>
<name>A0AAE9WA26_9SCHI</name>
<feature type="compositionally biased region" description="Polar residues" evidence="1">
    <location>
        <begin position="480"/>
        <end position="489"/>
    </location>
</feature>
<protein>
    <submittedName>
        <fullName evidence="2">Tea1 anchoring protein Mod5</fullName>
    </submittedName>
</protein>
<feature type="compositionally biased region" description="Polar residues" evidence="1">
    <location>
        <begin position="245"/>
        <end position="259"/>
    </location>
</feature>
<dbReference type="GeneID" id="80875731"/>
<sequence length="510" mass="56136">MSVLATDSSIPSFWRPNFQENIQESRPKTTTALPLNELSDVDEAPDVIHDDGLVMKTEIFPNVSDVPITNEESNSPLKVYNNIRRPFTSSGPTPGSVPLHSFTSSNKEIIDLNSPSLHQKKKFSFFPSNQKDRESASPDSLSAVPAINVNPNYRAFDVGTETRRRYLELSQVQNRQRYANKVKSASPALLDTSTLDSRLNFTMERLERSIAQLSKNTMRAVSHLENPPRDIPIPKINSKHAAWPLQQSTASPADSSKSRPYSVPAPSPSQSEEYEAMKSAATYSPARTLNKRNPRESPMPPLPSNPTSPSSEKQENQLMDSGMHTPNTYEASSHPADNTSAASSDALSRSVNSFQPLPNNSDLFFKLHLSSVDDDLDSSHQKEASASNVYNPSSRTESTNSPAPYASENPRFSKGSPFRTNPKSNANPSPQEDVSIVSDYNDSLRQRSTHPQTREKGGVASDSELRNFAAPEPAPVPQTAPINQQTPKATTHVPKKKKKSKLEKLCCVIA</sequence>
<evidence type="ECO:0000313" key="2">
    <source>
        <dbReference type="EMBL" id="WBW71487.1"/>
    </source>
</evidence>
<keyword evidence="3" id="KW-1185">Reference proteome</keyword>
<accession>A0AAE9WA26</accession>
<dbReference type="Proteomes" id="UP001212411">
    <property type="component" value="Chromosome 1"/>
</dbReference>
<feature type="region of interest" description="Disordered" evidence="1">
    <location>
        <begin position="245"/>
        <end position="344"/>
    </location>
</feature>
<feature type="compositionally biased region" description="Polar residues" evidence="1">
    <location>
        <begin position="418"/>
        <end position="443"/>
    </location>
</feature>